<dbReference type="PROSITE" id="PS51257">
    <property type="entry name" value="PROKAR_LIPOPROTEIN"/>
    <property type="match status" value="1"/>
</dbReference>
<dbReference type="EMBL" id="CP032509">
    <property type="protein sequence ID" value="AZN72634.1"/>
    <property type="molecule type" value="Genomic_DNA"/>
</dbReference>
<evidence type="ECO:0000259" key="2">
    <source>
        <dbReference type="Pfam" id="PF05239"/>
    </source>
</evidence>
<dbReference type="Gene3D" id="2.30.30.240">
    <property type="entry name" value="PRC-barrel domain"/>
    <property type="match status" value="1"/>
</dbReference>
<gene>
    <name evidence="3" type="ORF">D5400_16370</name>
</gene>
<accession>A0A3Q8XRV0</accession>
<sequence length="262" mass="28886">MTKLKALAAAAITLALGSGPVMAACNISDTQLEQAILEKPELRDPENRYLVLDLRALRDAAYLLWVYGMERDCERLVGNIRELIAAPAMGRMGNNDEDAADQQLAASQPEWHRLGQIQGTRGAPNEGALVSLADLDPGLLASEIVGAEVRTSDDMIVGEVRNVIIGTRDRWDYAVVASGGFFVPGEDSLVVPLRYLVIDQQRRSFFLRISNEQVQAVPLMPDQDYKWLDDESWRATNDAIFQSLVPEAALLEDATPLKPIQQ</sequence>
<organism evidence="3 4">
    <name type="scientific">Georhizobium profundi</name>
    <dbReference type="NCBI Taxonomy" id="2341112"/>
    <lineage>
        <taxon>Bacteria</taxon>
        <taxon>Pseudomonadati</taxon>
        <taxon>Pseudomonadota</taxon>
        <taxon>Alphaproteobacteria</taxon>
        <taxon>Hyphomicrobiales</taxon>
        <taxon>Rhizobiaceae</taxon>
        <taxon>Georhizobium</taxon>
    </lineage>
</organism>
<reference evidence="3 4" key="1">
    <citation type="submission" date="2018-09" db="EMBL/GenBank/DDBJ databases">
        <title>Marinorhizobium profundi gen. nov., sp. nov., isolated from a deep-sea sediment sample from the New Britain Trench and proposal of Marinorhizobiaceae fam. nov. in the order Rhizobiales of the class Alphaproteobacteria.</title>
        <authorList>
            <person name="Cao J."/>
        </authorList>
    </citation>
    <scope>NUCLEOTIDE SEQUENCE [LARGE SCALE GENOMIC DNA]</scope>
    <source>
        <strain evidence="3 4">WS11</strain>
    </source>
</reference>
<protein>
    <submittedName>
        <fullName evidence="3">PRC-barrel domain containing protein</fullName>
    </submittedName>
</protein>
<dbReference type="Pfam" id="PF05239">
    <property type="entry name" value="PRC"/>
    <property type="match status" value="1"/>
</dbReference>
<keyword evidence="1" id="KW-0732">Signal</keyword>
<evidence type="ECO:0000313" key="3">
    <source>
        <dbReference type="EMBL" id="AZN72634.1"/>
    </source>
</evidence>
<dbReference type="KEGG" id="abaw:D5400_16370"/>
<feature type="signal peptide" evidence="1">
    <location>
        <begin position="1"/>
        <end position="23"/>
    </location>
</feature>
<proteinExistence type="predicted"/>
<dbReference type="AlphaFoldDB" id="A0A3Q8XRV0"/>
<dbReference type="InterPro" id="IPR011033">
    <property type="entry name" value="PRC_barrel-like_sf"/>
</dbReference>
<dbReference type="RefSeq" id="WP_126010959.1">
    <property type="nucleotide sequence ID" value="NZ_CP032509.1"/>
</dbReference>
<feature type="chain" id="PRO_5018617514" evidence="1">
    <location>
        <begin position="24"/>
        <end position="262"/>
    </location>
</feature>
<evidence type="ECO:0000256" key="1">
    <source>
        <dbReference type="SAM" id="SignalP"/>
    </source>
</evidence>
<dbReference type="Proteomes" id="UP000268192">
    <property type="component" value="Chromosome"/>
</dbReference>
<name>A0A3Q8XRV0_9HYPH</name>
<feature type="domain" description="PRC-barrel" evidence="2">
    <location>
        <begin position="140"/>
        <end position="213"/>
    </location>
</feature>
<dbReference type="InterPro" id="IPR027275">
    <property type="entry name" value="PRC-brl_dom"/>
</dbReference>
<dbReference type="SUPFAM" id="SSF50346">
    <property type="entry name" value="PRC-barrel domain"/>
    <property type="match status" value="1"/>
</dbReference>
<evidence type="ECO:0000313" key="4">
    <source>
        <dbReference type="Proteomes" id="UP000268192"/>
    </source>
</evidence>
<dbReference type="OrthoDB" id="8287480at2"/>
<keyword evidence="4" id="KW-1185">Reference proteome</keyword>